<dbReference type="EC" id="2.8.1.7" evidence="2"/>
<comment type="cofactor">
    <cofactor evidence="1">
        <name>pyridoxal 5'-phosphate</name>
        <dbReference type="ChEBI" id="CHEBI:597326"/>
    </cofactor>
</comment>
<dbReference type="InterPro" id="IPR000192">
    <property type="entry name" value="Aminotrans_V_dom"/>
</dbReference>
<dbReference type="Gene3D" id="3.40.640.10">
    <property type="entry name" value="Type I PLP-dependent aspartate aminotransferase-like (Major domain)"/>
    <property type="match status" value="1"/>
</dbReference>
<dbReference type="GO" id="GO:0006534">
    <property type="term" value="P:cysteine metabolic process"/>
    <property type="evidence" value="ECO:0007669"/>
    <property type="project" value="InterPro"/>
</dbReference>
<keyword evidence="3 7" id="KW-0808">Transferase</keyword>
<reference evidence="7 8" key="1">
    <citation type="journal article" date="2012" name="J. Bacteriol.">
        <title>Genome sequence of 'Candidatus Methanomethylophilus alvus' Mx1201, a methanogenic archaeon from the human gut belonging to a seventh order of methanogens.</title>
        <authorList>
            <person name="Borrel G."/>
            <person name="Harris H.M."/>
            <person name="Tottey W."/>
            <person name="Mihajlovski A."/>
            <person name="Parisot N."/>
            <person name="Peyretaillade E."/>
            <person name="Peyret P."/>
            <person name="Gribaldo S."/>
            <person name="O'Toole P.W."/>
            <person name="Brugere J.F."/>
        </authorList>
    </citation>
    <scope>NUCLEOTIDE SEQUENCE [LARGE SCALE GENOMIC DNA]</scope>
    <source>
        <strain evidence="7 8">Mx1201</strain>
    </source>
</reference>
<name>M9SAX2_METAX</name>
<dbReference type="EMBL" id="CP004049">
    <property type="protein sequence ID" value="AGI85461.1"/>
    <property type="molecule type" value="Genomic_DNA"/>
</dbReference>
<feature type="domain" description="Aminotransferase class V" evidence="6">
    <location>
        <begin position="26"/>
        <end position="395"/>
    </location>
</feature>
<dbReference type="InterPro" id="IPR015422">
    <property type="entry name" value="PyrdxlP-dep_Trfase_small"/>
</dbReference>
<evidence type="ECO:0000256" key="5">
    <source>
        <dbReference type="ARBA" id="ARBA00050776"/>
    </source>
</evidence>
<dbReference type="KEGG" id="max:MMALV_07230"/>
<gene>
    <name evidence="7" type="ORF">MMALV_07230</name>
</gene>
<evidence type="ECO:0000256" key="3">
    <source>
        <dbReference type="ARBA" id="ARBA00022679"/>
    </source>
</evidence>
<dbReference type="GO" id="GO:0031071">
    <property type="term" value="F:cysteine desulfurase activity"/>
    <property type="evidence" value="ECO:0007669"/>
    <property type="project" value="UniProtKB-EC"/>
</dbReference>
<dbReference type="PANTHER" id="PTHR43586">
    <property type="entry name" value="CYSTEINE DESULFURASE"/>
    <property type="match status" value="1"/>
</dbReference>
<keyword evidence="4" id="KW-0663">Pyridoxal phosphate</keyword>
<evidence type="ECO:0000256" key="2">
    <source>
        <dbReference type="ARBA" id="ARBA00012239"/>
    </source>
</evidence>
<organism evidence="7 8">
    <name type="scientific">Methanomethylophilus alvi (strain Mx1201)</name>
    <dbReference type="NCBI Taxonomy" id="1236689"/>
    <lineage>
        <taxon>Archaea</taxon>
        <taxon>Methanobacteriati</taxon>
        <taxon>Thermoplasmatota</taxon>
        <taxon>Thermoplasmata</taxon>
        <taxon>Methanomassiliicoccales</taxon>
        <taxon>Methanomethylophilaceae</taxon>
        <taxon>Methanomethylophilus</taxon>
    </lineage>
</organism>
<dbReference type="Pfam" id="PF00266">
    <property type="entry name" value="Aminotran_5"/>
    <property type="match status" value="1"/>
</dbReference>
<evidence type="ECO:0000256" key="4">
    <source>
        <dbReference type="ARBA" id="ARBA00022898"/>
    </source>
</evidence>
<evidence type="ECO:0000313" key="8">
    <source>
        <dbReference type="Proteomes" id="UP000012672"/>
    </source>
</evidence>
<dbReference type="HOGENOM" id="CLU_003433_2_5_2"/>
<dbReference type="AlphaFoldDB" id="M9SAX2"/>
<dbReference type="Gene3D" id="3.90.1150.10">
    <property type="entry name" value="Aspartate Aminotransferase, domain 1"/>
    <property type="match status" value="1"/>
</dbReference>
<sequence>MAEYERTMDFSKLRNDFPTMRTDKGVYLDSACQTLRPDSVIEAVVEYYEKYPVCGGRSVHHLANEVSVRVDETREALCRFFNGSSPGSFVFTKNTTEAINTVAFGLGLRRGDAVVTTDSEHNSNYVPWLTLRDSAGIEMRMSHSGPDGLFDIESFKEAMDGNVRLVSMCQCSNVTGCTVPIKAVAEIAHDHGAKVLVDGSQAAPHMKVDMEDLDVDFYAMSIHKMLGPTGMGVLYGKEECLEGLRALQYGGGTVGLVTYDSVDFAPVPDRFEAGLQNYAGIFGTKAAVEYLEKVGMENIARNDADLMRYMFSRIEDVKGLSVVGPEDPDKRCAVLSFNIDGLGSHDVAMMLDSVDGIMVRSGMHCAHPFFVSRKVEGSVRASVYLYNNRSDIDRFATALGKIAETFGGR</sequence>
<dbReference type="STRING" id="1236689.MMALV_07230"/>
<dbReference type="InterPro" id="IPR010970">
    <property type="entry name" value="Cys_dSase_SufS"/>
</dbReference>
<keyword evidence="8" id="KW-1185">Reference proteome</keyword>
<proteinExistence type="predicted"/>
<dbReference type="eggNOG" id="arCOG00065">
    <property type="taxonomic scope" value="Archaea"/>
</dbReference>
<dbReference type="CDD" id="cd06453">
    <property type="entry name" value="SufS_like"/>
    <property type="match status" value="1"/>
</dbReference>
<dbReference type="PANTHER" id="PTHR43586:SF8">
    <property type="entry name" value="CYSTEINE DESULFURASE 1, CHLOROPLASTIC"/>
    <property type="match status" value="1"/>
</dbReference>
<dbReference type="SUPFAM" id="SSF53383">
    <property type="entry name" value="PLP-dependent transferases"/>
    <property type="match status" value="1"/>
</dbReference>
<evidence type="ECO:0000259" key="6">
    <source>
        <dbReference type="Pfam" id="PF00266"/>
    </source>
</evidence>
<comment type="catalytic activity">
    <reaction evidence="5">
        <text>(sulfur carrier)-H + L-cysteine = (sulfur carrier)-SH + L-alanine</text>
        <dbReference type="Rhea" id="RHEA:43892"/>
        <dbReference type="Rhea" id="RHEA-COMP:14737"/>
        <dbReference type="Rhea" id="RHEA-COMP:14739"/>
        <dbReference type="ChEBI" id="CHEBI:29917"/>
        <dbReference type="ChEBI" id="CHEBI:35235"/>
        <dbReference type="ChEBI" id="CHEBI:57972"/>
        <dbReference type="ChEBI" id="CHEBI:64428"/>
        <dbReference type="EC" id="2.8.1.7"/>
    </reaction>
</comment>
<dbReference type="GO" id="GO:0030170">
    <property type="term" value="F:pyridoxal phosphate binding"/>
    <property type="evidence" value="ECO:0007669"/>
    <property type="project" value="InterPro"/>
</dbReference>
<dbReference type="InterPro" id="IPR015421">
    <property type="entry name" value="PyrdxlP-dep_Trfase_major"/>
</dbReference>
<evidence type="ECO:0000256" key="1">
    <source>
        <dbReference type="ARBA" id="ARBA00001933"/>
    </source>
</evidence>
<dbReference type="InterPro" id="IPR015424">
    <property type="entry name" value="PyrdxlP-dep_Trfase"/>
</dbReference>
<dbReference type="Proteomes" id="UP000012672">
    <property type="component" value="Chromosome"/>
</dbReference>
<evidence type="ECO:0000313" key="7">
    <source>
        <dbReference type="EMBL" id="AGI85461.1"/>
    </source>
</evidence>
<accession>M9SAX2</accession>
<protein>
    <recommendedName>
        <fullName evidence="2">cysteine desulfurase</fullName>
        <ecNumber evidence="2">2.8.1.7</ecNumber>
    </recommendedName>
</protein>
<dbReference type="InParanoid" id="M9SAX2"/>